<dbReference type="Pfam" id="PF00201">
    <property type="entry name" value="UDPGT"/>
    <property type="match status" value="1"/>
</dbReference>
<reference evidence="5 6" key="1">
    <citation type="journal article" date="2024" name="Insects">
        <title>An Improved Chromosome-Level Genome Assembly of the Firefly Pyrocoelia pectoralis.</title>
        <authorList>
            <person name="Fu X."/>
            <person name="Meyer-Rochow V.B."/>
            <person name="Ballantyne L."/>
            <person name="Zhu X."/>
        </authorList>
    </citation>
    <scope>NUCLEOTIDE SEQUENCE [LARGE SCALE GENOMIC DNA]</scope>
    <source>
        <strain evidence="5">XCY_ONT2</strain>
    </source>
</reference>
<keyword evidence="6" id="KW-1185">Reference proteome</keyword>
<keyword evidence="4" id="KW-1133">Transmembrane helix</keyword>
<dbReference type="AlphaFoldDB" id="A0AAN7V0I7"/>
<gene>
    <name evidence="5" type="ORF">RI129_012509</name>
</gene>
<dbReference type="Gene3D" id="3.40.50.2000">
    <property type="entry name" value="Glycogen Phosphorylase B"/>
    <property type="match status" value="2"/>
</dbReference>
<sequence length="524" mass="59576">MNVSPKSIYIQSQISVIPVIQKHINKNMFVFLNLIFIISSASTARILGYLPTPSYSHQVAYHPLWRELSLRGHSVTTLTTHPINDPRLTNLTEIDVSPSYQLNITLIHMNLVPLSPVSNFRTYFELMMGDVLGAQLEYGPVKDLINDKSLKFDLVIVEYFFSAPLALTKRFDCPSIGVLSLDAWNGWYKMIGSPTHSILYPEYITSLVDRLSLLERVESFITSLIGEYYLIDFVKDIEDKLIQKHFGTNYPSSRELASNISLLFVNTDPIFHTLRPLVPTVIQIGAGSHITSSKPLPQELAMILDKASNGFIYFSLGSNVKSEFFPSATLETLLSTFTQLPYTVLWKINPDTFSNVPDNVILSEWFPQQAILKHPNIKLFITQGGLQSIDEASYAHVPIIGMPILYDQLYNVNKMVRRGCGLSLDYRDIEEGHLKRTILEVINNPKYRNTMKRLADLARDQPISGIEKAVWWTEYVIRHKGARHLRSPLLDMPWYQYFLLDVIGSITLVVFAVAYLLVKLVSKS</sequence>
<dbReference type="SUPFAM" id="SSF53756">
    <property type="entry name" value="UDP-Glycosyltransferase/glycogen phosphorylase"/>
    <property type="match status" value="1"/>
</dbReference>
<comment type="caution">
    <text evidence="5">The sequence shown here is derived from an EMBL/GenBank/DDBJ whole genome shotgun (WGS) entry which is preliminary data.</text>
</comment>
<dbReference type="Proteomes" id="UP001329430">
    <property type="component" value="Chromosome 10"/>
</dbReference>
<feature type="transmembrane region" description="Helical" evidence="4">
    <location>
        <begin position="494"/>
        <end position="518"/>
    </location>
</feature>
<dbReference type="CDD" id="cd03784">
    <property type="entry name" value="GT1_Gtf-like"/>
    <property type="match status" value="1"/>
</dbReference>
<keyword evidence="3" id="KW-0808">Transferase</keyword>
<dbReference type="InterPro" id="IPR050271">
    <property type="entry name" value="UDP-glycosyltransferase"/>
</dbReference>
<dbReference type="PANTHER" id="PTHR48043">
    <property type="entry name" value="EG:EG0003.4 PROTEIN-RELATED"/>
    <property type="match status" value="1"/>
</dbReference>
<keyword evidence="4" id="KW-0472">Membrane</keyword>
<protein>
    <recommendedName>
        <fullName evidence="7">UDP-glucuronosyltransferase</fullName>
    </recommendedName>
</protein>
<accession>A0AAN7V0I7</accession>
<feature type="transmembrane region" description="Helical" evidence="4">
    <location>
        <begin position="29"/>
        <end position="50"/>
    </location>
</feature>
<evidence type="ECO:0008006" key="7">
    <source>
        <dbReference type="Google" id="ProtNLM"/>
    </source>
</evidence>
<dbReference type="EMBL" id="JAVRBK010000010">
    <property type="protein sequence ID" value="KAK5638214.1"/>
    <property type="molecule type" value="Genomic_DNA"/>
</dbReference>
<organism evidence="5 6">
    <name type="scientific">Pyrocoelia pectoralis</name>
    <dbReference type="NCBI Taxonomy" id="417401"/>
    <lineage>
        <taxon>Eukaryota</taxon>
        <taxon>Metazoa</taxon>
        <taxon>Ecdysozoa</taxon>
        <taxon>Arthropoda</taxon>
        <taxon>Hexapoda</taxon>
        <taxon>Insecta</taxon>
        <taxon>Pterygota</taxon>
        <taxon>Neoptera</taxon>
        <taxon>Endopterygota</taxon>
        <taxon>Coleoptera</taxon>
        <taxon>Polyphaga</taxon>
        <taxon>Elateriformia</taxon>
        <taxon>Elateroidea</taxon>
        <taxon>Lampyridae</taxon>
        <taxon>Lampyrinae</taxon>
        <taxon>Pyrocoelia</taxon>
    </lineage>
</organism>
<dbReference type="InterPro" id="IPR002213">
    <property type="entry name" value="UDP_glucos_trans"/>
</dbReference>
<proteinExistence type="inferred from homology"/>
<evidence type="ECO:0000256" key="2">
    <source>
        <dbReference type="ARBA" id="ARBA00022676"/>
    </source>
</evidence>
<comment type="similarity">
    <text evidence="1">Belongs to the UDP-glycosyltransferase family.</text>
</comment>
<evidence type="ECO:0000313" key="6">
    <source>
        <dbReference type="Proteomes" id="UP001329430"/>
    </source>
</evidence>
<dbReference type="PANTHER" id="PTHR48043:SF159">
    <property type="entry name" value="EG:EG0003.4 PROTEIN-RELATED"/>
    <property type="match status" value="1"/>
</dbReference>
<evidence type="ECO:0000256" key="1">
    <source>
        <dbReference type="ARBA" id="ARBA00009995"/>
    </source>
</evidence>
<dbReference type="FunFam" id="3.40.50.2000:FF:000050">
    <property type="entry name" value="UDP-glucuronosyltransferase"/>
    <property type="match status" value="1"/>
</dbReference>
<keyword evidence="2" id="KW-0328">Glycosyltransferase</keyword>
<keyword evidence="4" id="KW-0812">Transmembrane</keyword>
<evidence type="ECO:0000313" key="5">
    <source>
        <dbReference type="EMBL" id="KAK5638214.1"/>
    </source>
</evidence>
<evidence type="ECO:0000256" key="3">
    <source>
        <dbReference type="ARBA" id="ARBA00022679"/>
    </source>
</evidence>
<dbReference type="GO" id="GO:0008194">
    <property type="term" value="F:UDP-glycosyltransferase activity"/>
    <property type="evidence" value="ECO:0007669"/>
    <property type="project" value="InterPro"/>
</dbReference>
<name>A0AAN7V0I7_9COLE</name>
<evidence type="ECO:0000256" key="4">
    <source>
        <dbReference type="SAM" id="Phobius"/>
    </source>
</evidence>